<comment type="subcellular location">
    <subcellularLocation>
        <location evidence="1">Cell membrane</location>
        <topology evidence="1">Multi-pass membrane protein</topology>
    </subcellularLocation>
</comment>
<dbReference type="Proteomes" id="UP000005710">
    <property type="component" value="Unassembled WGS sequence"/>
</dbReference>
<evidence type="ECO:0000256" key="2">
    <source>
        <dbReference type="ARBA" id="ARBA00022448"/>
    </source>
</evidence>
<keyword evidence="2" id="KW-0813">Transport</keyword>
<comment type="caution">
    <text evidence="10">The sequence shown here is derived from an EMBL/GenBank/DDBJ whole genome shotgun (WGS) entry which is preliminary data.</text>
</comment>
<dbReference type="InterPro" id="IPR011701">
    <property type="entry name" value="MFS"/>
</dbReference>
<evidence type="ECO:0000256" key="4">
    <source>
        <dbReference type="ARBA" id="ARBA00022692"/>
    </source>
</evidence>
<dbReference type="PANTHER" id="PTHR23517">
    <property type="entry name" value="RESISTANCE PROTEIN MDTM, PUTATIVE-RELATED-RELATED"/>
    <property type="match status" value="1"/>
</dbReference>
<keyword evidence="5 8" id="KW-1133">Transmembrane helix</keyword>
<keyword evidence="6 8" id="KW-0472">Membrane</keyword>
<feature type="transmembrane region" description="Helical" evidence="8">
    <location>
        <begin position="288"/>
        <end position="305"/>
    </location>
</feature>
<feature type="domain" description="Major facilitator superfamily (MFS) profile" evidence="9">
    <location>
        <begin position="4"/>
        <end position="396"/>
    </location>
</feature>
<dbReference type="GO" id="GO:0022857">
    <property type="term" value="F:transmembrane transporter activity"/>
    <property type="evidence" value="ECO:0007669"/>
    <property type="project" value="InterPro"/>
</dbReference>
<sequence length="427" mass="44344">MTPAFWALAAGRFISALGDGFFFPFIAVFLQRVHGLPPEQVGLIMSTAGLFSLAARMPAGWLADRFGFKPVVVAGLAGAGVAVMLAGWAPGPWAFAFCYALMRAMVWGSFPALLHGAGLLVPPRRREEAYSIMNLLSNAGIAIGPVLGGYVVNRDIRLIFLMDGLSFLAFSVIVARWVPALREGTAGGGARPRPAGGGPGAALRRALQGFLAFFPPLSHTAFWQLAAGALMMNLIYSQMGSNLPLDLNRRFGPVDWYGWLWTLNGTMIALLQYPATRWLQRYSPRPRRVVAALLYAVAALLILVAKPVGPFLAAFAVLTVGEIMFTPLLQAGVAAMAPPGQGGRYQAAASLLFGMGWTLGPLVGGVLLGSGGPGLLWPAMAALGVLAAAVFGLGALGAGGGARRPRSTSGPAPAGRAAGGAGAPAAR</sequence>
<feature type="transmembrane region" description="Helical" evidence="8">
    <location>
        <begin position="256"/>
        <end position="276"/>
    </location>
</feature>
<dbReference type="InterPro" id="IPR001958">
    <property type="entry name" value="Tet-R_TetA/multi-R_MdtG-like"/>
</dbReference>
<evidence type="ECO:0000256" key="7">
    <source>
        <dbReference type="SAM" id="MobiDB-lite"/>
    </source>
</evidence>
<dbReference type="PRINTS" id="PR01035">
    <property type="entry name" value="TCRTETA"/>
</dbReference>
<feature type="transmembrane region" description="Helical" evidence="8">
    <location>
        <begin position="347"/>
        <end position="369"/>
    </location>
</feature>
<keyword evidence="3" id="KW-1003">Cell membrane</keyword>
<evidence type="ECO:0000256" key="1">
    <source>
        <dbReference type="ARBA" id="ARBA00004651"/>
    </source>
</evidence>
<gene>
    <name evidence="10" type="ORF">ThesuDRAFT_01364</name>
</gene>
<protein>
    <submittedName>
        <fullName evidence="10">Arabinose efflux permease family protein</fullName>
    </submittedName>
</protein>
<evidence type="ECO:0000256" key="8">
    <source>
        <dbReference type="SAM" id="Phobius"/>
    </source>
</evidence>
<dbReference type="Pfam" id="PF07690">
    <property type="entry name" value="MFS_1"/>
    <property type="match status" value="1"/>
</dbReference>
<feature type="transmembrane region" description="Helical" evidence="8">
    <location>
        <begin position="375"/>
        <end position="396"/>
    </location>
</feature>
<evidence type="ECO:0000259" key="9">
    <source>
        <dbReference type="PROSITE" id="PS50850"/>
    </source>
</evidence>
<feature type="transmembrane region" description="Helical" evidence="8">
    <location>
        <begin position="132"/>
        <end position="152"/>
    </location>
</feature>
<feature type="transmembrane region" description="Helical" evidence="8">
    <location>
        <begin position="42"/>
        <end position="59"/>
    </location>
</feature>
<evidence type="ECO:0000313" key="11">
    <source>
        <dbReference type="Proteomes" id="UP000005710"/>
    </source>
</evidence>
<dbReference type="Gene3D" id="1.20.1250.20">
    <property type="entry name" value="MFS general substrate transporter like domains"/>
    <property type="match status" value="1"/>
</dbReference>
<dbReference type="OrthoDB" id="3268460at2"/>
<evidence type="ECO:0000256" key="3">
    <source>
        <dbReference type="ARBA" id="ARBA00022475"/>
    </source>
</evidence>
<dbReference type="AlphaFoldDB" id="K6Q3G7"/>
<feature type="transmembrane region" description="Helical" evidence="8">
    <location>
        <begin position="94"/>
        <end position="120"/>
    </location>
</feature>
<feature type="transmembrane region" description="Helical" evidence="8">
    <location>
        <begin position="71"/>
        <end position="88"/>
    </location>
</feature>
<name>K6Q3G7_9FIRM</name>
<dbReference type="STRING" id="867903.ThesuDRAFT_01364"/>
<feature type="region of interest" description="Disordered" evidence="7">
    <location>
        <begin position="401"/>
        <end position="427"/>
    </location>
</feature>
<dbReference type="SUPFAM" id="SSF103473">
    <property type="entry name" value="MFS general substrate transporter"/>
    <property type="match status" value="1"/>
</dbReference>
<reference evidence="10" key="1">
    <citation type="submission" date="2010-10" db="EMBL/GenBank/DDBJ databases">
        <authorList>
            <consortium name="US DOE Joint Genome Institute (JGI-PGF)"/>
            <person name="Lucas S."/>
            <person name="Copeland A."/>
            <person name="Lapidus A."/>
            <person name="Bruce D."/>
            <person name="Goodwin L."/>
            <person name="Pitluck S."/>
            <person name="Kyrpides N."/>
            <person name="Mavromatis K."/>
            <person name="Detter J.C."/>
            <person name="Han C."/>
            <person name="Land M."/>
            <person name="Hauser L."/>
            <person name="Markowitz V."/>
            <person name="Cheng J.-F."/>
            <person name="Hugenholtz P."/>
            <person name="Woyke T."/>
            <person name="Wu D."/>
            <person name="Pukall R."/>
            <person name="Wahrenburg C."/>
            <person name="Brambilla E."/>
            <person name="Klenk H.-P."/>
            <person name="Eisen J.A."/>
        </authorList>
    </citation>
    <scope>NUCLEOTIDE SEQUENCE [LARGE SCALE GENOMIC DNA]</scope>
    <source>
        <strain evidence="10">DSM 13965</strain>
    </source>
</reference>
<dbReference type="PROSITE" id="PS50850">
    <property type="entry name" value="MFS"/>
    <property type="match status" value="1"/>
</dbReference>
<keyword evidence="4 8" id="KW-0812">Transmembrane</keyword>
<evidence type="ECO:0000256" key="6">
    <source>
        <dbReference type="ARBA" id="ARBA00023136"/>
    </source>
</evidence>
<dbReference type="InterPro" id="IPR050171">
    <property type="entry name" value="MFS_Transporters"/>
</dbReference>
<dbReference type="eggNOG" id="COG2814">
    <property type="taxonomic scope" value="Bacteria"/>
</dbReference>
<dbReference type="HOGENOM" id="CLU_001265_60_5_9"/>
<feature type="transmembrane region" description="Helical" evidence="8">
    <location>
        <begin position="311"/>
        <end position="335"/>
    </location>
</feature>
<proteinExistence type="predicted"/>
<feature type="transmembrane region" description="Helical" evidence="8">
    <location>
        <begin position="158"/>
        <end position="178"/>
    </location>
</feature>
<evidence type="ECO:0000313" key="10">
    <source>
        <dbReference type="EMBL" id="EKP95609.1"/>
    </source>
</evidence>
<evidence type="ECO:0000256" key="5">
    <source>
        <dbReference type="ARBA" id="ARBA00022989"/>
    </source>
</evidence>
<keyword evidence="11" id="KW-1185">Reference proteome</keyword>
<feature type="transmembrane region" description="Helical" evidence="8">
    <location>
        <begin position="210"/>
        <end position="236"/>
    </location>
</feature>
<dbReference type="PANTHER" id="PTHR23517:SF2">
    <property type="entry name" value="MULTIDRUG RESISTANCE PROTEIN MDTH"/>
    <property type="match status" value="1"/>
</dbReference>
<dbReference type="RefSeq" id="WP_006903635.1">
    <property type="nucleotide sequence ID" value="NZ_JH976535.1"/>
</dbReference>
<organism evidence="10 11">
    <name type="scientific">Thermaerobacter subterraneus DSM 13965</name>
    <dbReference type="NCBI Taxonomy" id="867903"/>
    <lineage>
        <taxon>Bacteria</taxon>
        <taxon>Bacillati</taxon>
        <taxon>Bacillota</taxon>
        <taxon>Clostridia</taxon>
        <taxon>Eubacteriales</taxon>
        <taxon>Clostridiales Family XVII. Incertae Sedis</taxon>
        <taxon>Thermaerobacter</taxon>
    </lineage>
</organism>
<dbReference type="GO" id="GO:0005886">
    <property type="term" value="C:plasma membrane"/>
    <property type="evidence" value="ECO:0007669"/>
    <property type="project" value="UniProtKB-SubCell"/>
</dbReference>
<dbReference type="InterPro" id="IPR020846">
    <property type="entry name" value="MFS_dom"/>
</dbReference>
<feature type="compositionally biased region" description="Gly residues" evidence="7">
    <location>
        <begin position="417"/>
        <end position="427"/>
    </location>
</feature>
<dbReference type="InterPro" id="IPR036259">
    <property type="entry name" value="MFS_trans_sf"/>
</dbReference>
<accession>K6Q3G7</accession>
<reference evidence="10" key="2">
    <citation type="submission" date="2012-10" db="EMBL/GenBank/DDBJ databases">
        <title>Improved high-quality draft of Thermaerobacter subterraneus C21, DSM 13965.</title>
        <authorList>
            <consortium name="DOE Joint Genome Institute"/>
            <person name="Eisen J."/>
            <person name="Huntemann M."/>
            <person name="Wei C.-L."/>
            <person name="Han J."/>
            <person name="Detter J.C."/>
            <person name="Han C."/>
            <person name="Tapia R."/>
            <person name="Chen A."/>
            <person name="Kyrpides N."/>
            <person name="Mavromatis K."/>
            <person name="Markowitz V."/>
            <person name="Szeto E."/>
            <person name="Ivanova N."/>
            <person name="Mikhailova N."/>
            <person name="Ovchinnikova G."/>
            <person name="Pagani I."/>
            <person name="Pati A."/>
            <person name="Goodwin L."/>
            <person name="Nordberg H.P."/>
            <person name="Cantor M.N."/>
            <person name="Hua S.X."/>
            <person name="Woyke T."/>
            <person name="Eisen J."/>
            <person name="Klenk H.-P."/>
        </authorList>
    </citation>
    <scope>NUCLEOTIDE SEQUENCE [LARGE SCALE GENOMIC DNA]</scope>
    <source>
        <strain evidence="10">DSM 13965</strain>
    </source>
</reference>
<dbReference type="EMBL" id="AENY02000002">
    <property type="protein sequence ID" value="EKP95609.1"/>
    <property type="molecule type" value="Genomic_DNA"/>
</dbReference>